<reference evidence="4 5" key="2">
    <citation type="submission" date="2020-08" db="EMBL/GenBank/DDBJ databases">
        <title>The Agave Microbiome: Exploring the role of microbial communities in plant adaptations to desert environments.</title>
        <authorList>
            <person name="Partida-Martinez L.P."/>
        </authorList>
    </citation>
    <scope>NUCLEOTIDE SEQUENCE [LARGE SCALE GENOMIC DNA]</scope>
    <source>
        <strain evidence="4 5">AT2.17</strain>
    </source>
</reference>
<dbReference type="PRINTS" id="PR00081">
    <property type="entry name" value="GDHRDH"/>
</dbReference>
<comment type="similarity">
    <text evidence="1 3">Belongs to the short-chain dehydrogenases/reductases (SDR) family.</text>
</comment>
<dbReference type="PANTHER" id="PTHR43658">
    <property type="entry name" value="SHORT-CHAIN DEHYDROGENASE/REDUCTASE"/>
    <property type="match status" value="1"/>
</dbReference>
<evidence type="ECO:0000256" key="1">
    <source>
        <dbReference type="ARBA" id="ARBA00006484"/>
    </source>
</evidence>
<proteinExistence type="inferred from homology"/>
<dbReference type="InterPro" id="IPR002347">
    <property type="entry name" value="SDR_fam"/>
</dbReference>
<dbReference type="SUPFAM" id="SSF51735">
    <property type="entry name" value="NAD(P)-binding Rossmann-fold domains"/>
    <property type="match status" value="1"/>
</dbReference>
<evidence type="ECO:0000313" key="5">
    <source>
        <dbReference type="Proteomes" id="UP000549911"/>
    </source>
</evidence>
<dbReference type="Proteomes" id="UP000549911">
    <property type="component" value="Unassembled WGS sequence"/>
</dbReference>
<dbReference type="PANTHER" id="PTHR43658:SF8">
    <property type="entry name" value="17-BETA-HYDROXYSTEROID DEHYDROGENASE 14-RELATED"/>
    <property type="match status" value="1"/>
</dbReference>
<dbReference type="PROSITE" id="PS00061">
    <property type="entry name" value="ADH_SHORT"/>
    <property type="match status" value="1"/>
</dbReference>
<evidence type="ECO:0000256" key="2">
    <source>
        <dbReference type="ARBA" id="ARBA00023002"/>
    </source>
</evidence>
<evidence type="ECO:0000313" key="4">
    <source>
        <dbReference type="EMBL" id="NYE35830.1"/>
    </source>
</evidence>
<keyword evidence="5" id="KW-1185">Reference proteome</keyword>
<dbReference type="AlphaFoldDB" id="A0A7Y9KQQ1"/>
<dbReference type="Pfam" id="PF00106">
    <property type="entry name" value="adh_short"/>
    <property type="match status" value="1"/>
</dbReference>
<evidence type="ECO:0000256" key="3">
    <source>
        <dbReference type="RuleBase" id="RU000363"/>
    </source>
</evidence>
<dbReference type="EC" id="1.1.1.178" evidence="4"/>
<dbReference type="InterPro" id="IPR020904">
    <property type="entry name" value="Sc_DH/Rdtase_CS"/>
</dbReference>
<gene>
    <name evidence="4" type="ORF">F4692_000934</name>
</gene>
<accession>A0A7Y9KQQ1</accession>
<dbReference type="EMBL" id="JACCBW010000001">
    <property type="protein sequence ID" value="NYE35830.1"/>
    <property type="molecule type" value="Genomic_DNA"/>
</dbReference>
<protein>
    <submittedName>
        <fullName evidence="4">3-hydroxyacyl-CoA dehydrogenase/3-hydroxy-2-methylbutyryl-CoA dehydrogenase</fullName>
        <ecNumber evidence="4">1.1.1.178</ecNumber>
        <ecNumber evidence="4">1.1.1.35</ecNumber>
    </submittedName>
</protein>
<dbReference type="InterPro" id="IPR036291">
    <property type="entry name" value="NAD(P)-bd_dom_sf"/>
</dbReference>
<dbReference type="PRINTS" id="PR00080">
    <property type="entry name" value="SDRFAMILY"/>
</dbReference>
<dbReference type="GO" id="GO:0003857">
    <property type="term" value="F:(3S)-3-hydroxyacyl-CoA dehydrogenase (NAD+) activity"/>
    <property type="evidence" value="ECO:0007669"/>
    <property type="project" value="UniProtKB-EC"/>
</dbReference>
<dbReference type="EC" id="1.1.1.35" evidence="4"/>
<dbReference type="Gene3D" id="3.40.50.720">
    <property type="entry name" value="NAD(P)-binding Rossmann-like Domain"/>
    <property type="match status" value="1"/>
</dbReference>
<organism evidence="4 5">
    <name type="scientific">Nocardioides cavernae</name>
    <dbReference type="NCBI Taxonomy" id="1921566"/>
    <lineage>
        <taxon>Bacteria</taxon>
        <taxon>Bacillati</taxon>
        <taxon>Actinomycetota</taxon>
        <taxon>Actinomycetes</taxon>
        <taxon>Propionibacteriales</taxon>
        <taxon>Nocardioidaceae</taxon>
        <taxon>Nocardioides</taxon>
    </lineage>
</organism>
<sequence>MSRMRLEHTVGVVTGGASGIGEGVVRMLVAGGGRAAILDLPGSRGAELVVELGDAAAFFPLDVTDPAQVESAVSAVAQRFGRIDLLVNSAGISPAARVVARDGTLFPLDLFRRGIEVNLVAAFDVLRNVAGVMARNEPTVEGERGLVVNIGSIAAFEGQVGQASYSASKGGIVAMTLPLARDLATHGIRVMAVCPGTIDTPMVQQASQEIRDYLTDANVFPKRLGSADDIASVVRTCLETTYLNGEVIRVDAAVRMAPR</sequence>
<comment type="caution">
    <text evidence="4">The sequence shown here is derived from an EMBL/GenBank/DDBJ whole genome shotgun (WGS) entry which is preliminary data.</text>
</comment>
<dbReference type="GO" id="GO:0047015">
    <property type="term" value="F:3-hydroxy-2-methylbutyryl-CoA dehydrogenase activity"/>
    <property type="evidence" value="ECO:0007669"/>
    <property type="project" value="UniProtKB-EC"/>
</dbReference>
<keyword evidence="2 4" id="KW-0560">Oxidoreductase</keyword>
<reference evidence="4 5" key="1">
    <citation type="submission" date="2020-07" db="EMBL/GenBank/DDBJ databases">
        <authorList>
            <person name="Partida-Martinez L."/>
            <person name="Huntemann M."/>
            <person name="Clum A."/>
            <person name="Wang J."/>
            <person name="Palaniappan K."/>
            <person name="Ritter S."/>
            <person name="Chen I.-M."/>
            <person name="Stamatis D."/>
            <person name="Reddy T."/>
            <person name="O'Malley R."/>
            <person name="Daum C."/>
            <person name="Shapiro N."/>
            <person name="Ivanova N."/>
            <person name="Kyrpides N."/>
            <person name="Woyke T."/>
        </authorList>
    </citation>
    <scope>NUCLEOTIDE SEQUENCE [LARGE SCALE GENOMIC DNA]</scope>
    <source>
        <strain evidence="4 5">AT2.17</strain>
    </source>
</reference>
<name>A0A7Y9KQQ1_9ACTN</name>